<dbReference type="Proteomes" id="UP000007886">
    <property type="component" value="Chromosome"/>
</dbReference>
<proteinExistence type="inferred from homology"/>
<dbReference type="GO" id="GO:0015658">
    <property type="term" value="F:branched-chain amino acid transmembrane transporter activity"/>
    <property type="evidence" value="ECO:0007669"/>
    <property type="project" value="TreeGrafter"/>
</dbReference>
<evidence type="ECO:0000256" key="2">
    <source>
        <dbReference type="ARBA" id="ARBA00022448"/>
    </source>
</evidence>
<dbReference type="AlphaFoldDB" id="A0AAI8MGG1"/>
<dbReference type="InterPro" id="IPR017871">
    <property type="entry name" value="ABC_transporter-like_CS"/>
</dbReference>
<evidence type="ECO:0000256" key="3">
    <source>
        <dbReference type="ARBA" id="ARBA00022741"/>
    </source>
</evidence>
<keyword evidence="3" id="KW-0547">Nucleotide-binding</keyword>
<organism evidence="7 8">
    <name type="scientific">Bradyrhizobium cosmicum</name>
    <dbReference type="NCBI Taxonomy" id="1404864"/>
    <lineage>
        <taxon>Bacteria</taxon>
        <taxon>Pseudomonadati</taxon>
        <taxon>Pseudomonadota</taxon>
        <taxon>Alphaproteobacteria</taxon>
        <taxon>Hyphomicrobiales</taxon>
        <taxon>Nitrobacteraceae</taxon>
        <taxon>Bradyrhizobium</taxon>
    </lineage>
</organism>
<dbReference type="GO" id="GO:0005524">
    <property type="term" value="F:ATP binding"/>
    <property type="evidence" value="ECO:0007669"/>
    <property type="project" value="UniProtKB-KW"/>
</dbReference>
<reference evidence="7 8" key="1">
    <citation type="journal article" date="2012" name="Microbes Environ.">
        <title>Complete genome sequence of Bradyrhizobium sp. S23321: insights into symbiosis evolution in soil oligotrophs.</title>
        <authorList>
            <person name="Okubo T."/>
            <person name="Tsukui T."/>
            <person name="Maita H."/>
            <person name="Okamoto S."/>
            <person name="Oshima K."/>
            <person name="Fujisawa T."/>
            <person name="Saito A."/>
            <person name="Futamata H."/>
            <person name="Hattori R."/>
            <person name="Shimomura Y."/>
            <person name="Haruta S."/>
            <person name="Morimoto S."/>
            <person name="Wang Y."/>
            <person name="Sakai Y."/>
            <person name="Hattori M."/>
            <person name="Aizawa S."/>
            <person name="Nagashima K.V.P."/>
            <person name="Masuda S."/>
            <person name="Hattori T."/>
            <person name="Yamashita A."/>
            <person name="Bao Z."/>
            <person name="Hayatsu M."/>
            <person name="Kajiya-Kanegae H."/>
            <person name="Yoshinaga I."/>
            <person name="Sakamoto K."/>
            <person name="Toyota K."/>
            <person name="Nakao M."/>
            <person name="Kohara M."/>
            <person name="Anda M."/>
            <person name="Niwa R."/>
            <person name="Jung-Hwan P."/>
            <person name="Sameshima-Saito R."/>
            <person name="Tokuda S."/>
            <person name="Yamamoto S."/>
            <person name="Yamamoto S."/>
            <person name="Yokoyama T."/>
            <person name="Akutsu T."/>
            <person name="Nakamura Y."/>
            <person name="Nakahira-Yanaka Y."/>
            <person name="Takada Hoshino Y."/>
            <person name="Hirakawa H."/>
            <person name="Mitsui H."/>
            <person name="Terasawa K."/>
            <person name="Itakura M."/>
            <person name="Sato S."/>
            <person name="Ikeda-Ohtsubo W."/>
            <person name="Sakakura N."/>
            <person name="Kaminuma E."/>
            <person name="Minamisawa K."/>
        </authorList>
    </citation>
    <scope>NUCLEOTIDE SEQUENCE [LARGE SCALE GENOMIC DNA]</scope>
    <source>
        <strain evidence="7 8">S23321</strain>
    </source>
</reference>
<comment type="similarity">
    <text evidence="1">Belongs to the ABC transporter superfamily.</text>
</comment>
<evidence type="ECO:0000256" key="4">
    <source>
        <dbReference type="ARBA" id="ARBA00022840"/>
    </source>
</evidence>
<dbReference type="PANTHER" id="PTHR43820">
    <property type="entry name" value="HIGH-AFFINITY BRANCHED-CHAIN AMINO ACID TRANSPORT ATP-BINDING PROTEIN LIVF"/>
    <property type="match status" value="1"/>
</dbReference>
<dbReference type="RefSeq" id="WP_015687009.1">
    <property type="nucleotide sequence ID" value="NC_017082.1"/>
</dbReference>
<dbReference type="PANTHER" id="PTHR43820:SF4">
    <property type="entry name" value="HIGH-AFFINITY BRANCHED-CHAIN AMINO ACID TRANSPORT ATP-BINDING PROTEIN LIVF"/>
    <property type="match status" value="1"/>
</dbReference>
<protein>
    <submittedName>
        <fullName evidence="7">ABC transporter ATP-binding protein</fullName>
    </submittedName>
</protein>
<gene>
    <name evidence="7" type="ORF">S23_45360</name>
</gene>
<evidence type="ECO:0000313" key="7">
    <source>
        <dbReference type="EMBL" id="BAL77730.1"/>
    </source>
</evidence>
<evidence type="ECO:0000313" key="8">
    <source>
        <dbReference type="Proteomes" id="UP000007886"/>
    </source>
</evidence>
<keyword evidence="5" id="KW-0029">Amino-acid transport</keyword>
<dbReference type="GO" id="GO:0016887">
    <property type="term" value="F:ATP hydrolysis activity"/>
    <property type="evidence" value="ECO:0007669"/>
    <property type="project" value="InterPro"/>
</dbReference>
<name>A0AAI8MGG1_9BRAD</name>
<evidence type="ECO:0000259" key="6">
    <source>
        <dbReference type="PROSITE" id="PS50893"/>
    </source>
</evidence>
<keyword evidence="2" id="KW-0813">Transport</keyword>
<dbReference type="Gene3D" id="3.40.50.300">
    <property type="entry name" value="P-loop containing nucleotide triphosphate hydrolases"/>
    <property type="match status" value="1"/>
</dbReference>
<evidence type="ECO:0000256" key="1">
    <source>
        <dbReference type="ARBA" id="ARBA00005417"/>
    </source>
</evidence>
<dbReference type="SUPFAM" id="SSF52540">
    <property type="entry name" value="P-loop containing nucleoside triphosphate hydrolases"/>
    <property type="match status" value="1"/>
</dbReference>
<dbReference type="PROSITE" id="PS00211">
    <property type="entry name" value="ABC_TRANSPORTER_1"/>
    <property type="match status" value="1"/>
</dbReference>
<dbReference type="InterPro" id="IPR003439">
    <property type="entry name" value="ABC_transporter-like_ATP-bd"/>
</dbReference>
<dbReference type="PROSITE" id="PS50893">
    <property type="entry name" value="ABC_TRANSPORTER_2"/>
    <property type="match status" value="1"/>
</dbReference>
<feature type="domain" description="ABC transporter" evidence="6">
    <location>
        <begin position="1"/>
        <end position="163"/>
    </location>
</feature>
<dbReference type="GO" id="GO:0015807">
    <property type="term" value="P:L-amino acid transport"/>
    <property type="evidence" value="ECO:0007669"/>
    <property type="project" value="TreeGrafter"/>
</dbReference>
<evidence type="ECO:0000256" key="5">
    <source>
        <dbReference type="ARBA" id="ARBA00022970"/>
    </source>
</evidence>
<dbReference type="KEGG" id="brs:S23_45360"/>
<keyword evidence="8" id="KW-1185">Reference proteome</keyword>
<dbReference type="InterPro" id="IPR027417">
    <property type="entry name" value="P-loop_NTPase"/>
</dbReference>
<dbReference type="EMBL" id="AP012279">
    <property type="protein sequence ID" value="BAL77730.1"/>
    <property type="molecule type" value="Genomic_DNA"/>
</dbReference>
<sequence length="164" mass="17523">MSVAYGKAVAIEGININVSKGEFVAVIGANGAGKTTTLNAVMGLVPAVSGTVLHNGQAIDGLPAERCVERGIVLVPESRDLFGPLSVQDNLRLGGYLHRHRYDGSSLERIYDLLPKLKERRNQEVKTLSGGEQQMVAIGRALMAKPQVILLDEPSIGLAPRIVE</sequence>
<dbReference type="Pfam" id="PF00005">
    <property type="entry name" value="ABC_tran"/>
    <property type="match status" value="1"/>
</dbReference>
<accession>A0AAI8MGG1</accession>
<dbReference type="InterPro" id="IPR052156">
    <property type="entry name" value="BCAA_Transport_ATP-bd_LivF"/>
</dbReference>
<keyword evidence="4 7" id="KW-0067">ATP-binding</keyword>